<dbReference type="InterPro" id="IPR017930">
    <property type="entry name" value="Myb_dom"/>
</dbReference>
<dbReference type="Pfam" id="PF00249">
    <property type="entry name" value="Myb_DNA-binding"/>
    <property type="match status" value="1"/>
</dbReference>
<comment type="subcellular location">
    <subcellularLocation>
        <location evidence="1">Nucleus</location>
    </subcellularLocation>
</comment>
<evidence type="ECO:0000256" key="5">
    <source>
        <dbReference type="SAM" id="MobiDB-lite"/>
    </source>
</evidence>
<evidence type="ECO:0000313" key="7">
    <source>
        <dbReference type="EMBL" id="KAH8489714.1"/>
    </source>
</evidence>
<dbReference type="GO" id="GO:0003677">
    <property type="term" value="F:DNA binding"/>
    <property type="evidence" value="ECO:0007669"/>
    <property type="project" value="InterPro"/>
</dbReference>
<feature type="region of interest" description="Disordered" evidence="5">
    <location>
        <begin position="1"/>
        <end position="21"/>
    </location>
</feature>
<feature type="compositionally biased region" description="Polar residues" evidence="5">
    <location>
        <begin position="233"/>
        <end position="252"/>
    </location>
</feature>
<evidence type="ECO:0000259" key="6">
    <source>
        <dbReference type="PROSITE" id="PS51294"/>
    </source>
</evidence>
<keyword evidence="3" id="KW-0804">Transcription</keyword>
<evidence type="ECO:0000256" key="3">
    <source>
        <dbReference type="ARBA" id="ARBA00023163"/>
    </source>
</evidence>
<proteinExistence type="predicted"/>
<evidence type="ECO:0000313" key="8">
    <source>
        <dbReference type="Proteomes" id="UP000807159"/>
    </source>
</evidence>
<dbReference type="InterPro" id="IPR046955">
    <property type="entry name" value="PHR1-like"/>
</dbReference>
<accession>A0A8T2XAP8</accession>
<dbReference type="GO" id="GO:0005634">
    <property type="term" value="C:nucleus"/>
    <property type="evidence" value="ECO:0007669"/>
    <property type="project" value="UniProtKB-SubCell"/>
</dbReference>
<dbReference type="Gene3D" id="1.10.10.60">
    <property type="entry name" value="Homeodomain-like"/>
    <property type="match status" value="1"/>
</dbReference>
<protein>
    <recommendedName>
        <fullName evidence="6">HTH myb-type domain-containing protein</fullName>
    </recommendedName>
</protein>
<sequence>MSDKKGGHDDDREDTFLGGEMGGFSMEGHHFLDGFDKENDGRSGFLEFGYGYPNHQYFELKLPHDDTQLGHLSPLSDSDENDDPFLELQETLEAPTPHHVPQNGTYHPAVVSSNKEVGGVVVEKKEEENNKEGLEQQAPSRPPPPQQLHNHLCISFTSDLKPRLRWTRDLHSCFVNAVKELGGPQKATPRSVLKSMDVEGLTLFHVKSHLQKYRQGRHSVREFSEALRNGISAAQGSEGPSSSMNLPPSQAKNRPKGKSKVKKEDRGSLYLQIQAQRTIHRYLHAQGSYLSIAINNACKFVSNQCVEGAALENGNYYGQGFTGSGNAALLMPYFYQNQLNASYACNSMEAVNAGISVEVPRNSFQTPTTVQSGTENSYVPIWHSAGSYLEGSKTLPGQGSEGHGESYEDPVDGYLNWDDTCANILAIDYGRFNPDGGVGTSK</sequence>
<dbReference type="InterPro" id="IPR001005">
    <property type="entry name" value="SANT/Myb"/>
</dbReference>
<dbReference type="PANTHER" id="PTHR31499">
    <property type="entry name" value="MYB FAMILY TRANSCRIPTION FACTOR PHL11"/>
    <property type="match status" value="1"/>
</dbReference>
<name>A0A8T2XAP8_POPDE</name>
<dbReference type="AlphaFoldDB" id="A0A8T2XAP8"/>
<feature type="region of interest" description="Disordered" evidence="5">
    <location>
        <begin position="125"/>
        <end position="148"/>
    </location>
</feature>
<keyword evidence="8" id="KW-1185">Reference proteome</keyword>
<dbReference type="EMBL" id="JACEGQ020000014">
    <property type="protein sequence ID" value="KAH8489714.1"/>
    <property type="molecule type" value="Genomic_DNA"/>
</dbReference>
<keyword evidence="4" id="KW-0539">Nucleus</keyword>
<keyword evidence="2" id="KW-0805">Transcription regulation</keyword>
<dbReference type="Proteomes" id="UP000807159">
    <property type="component" value="Chromosome 14"/>
</dbReference>
<dbReference type="PROSITE" id="PS51294">
    <property type="entry name" value="HTH_MYB"/>
    <property type="match status" value="1"/>
</dbReference>
<dbReference type="InterPro" id="IPR006447">
    <property type="entry name" value="Myb_dom_plants"/>
</dbReference>
<dbReference type="PANTHER" id="PTHR31499:SF43">
    <property type="entry name" value="MYB FAMILY TRANSCRIPTION FACTOR APL"/>
    <property type="match status" value="1"/>
</dbReference>
<organism evidence="7 8">
    <name type="scientific">Populus deltoides</name>
    <name type="common">Eastern poplar</name>
    <name type="synonym">Eastern cottonwood</name>
    <dbReference type="NCBI Taxonomy" id="3696"/>
    <lineage>
        <taxon>Eukaryota</taxon>
        <taxon>Viridiplantae</taxon>
        <taxon>Streptophyta</taxon>
        <taxon>Embryophyta</taxon>
        <taxon>Tracheophyta</taxon>
        <taxon>Spermatophyta</taxon>
        <taxon>Magnoliopsida</taxon>
        <taxon>eudicotyledons</taxon>
        <taxon>Gunneridae</taxon>
        <taxon>Pentapetalae</taxon>
        <taxon>rosids</taxon>
        <taxon>fabids</taxon>
        <taxon>Malpighiales</taxon>
        <taxon>Salicaceae</taxon>
        <taxon>Saliceae</taxon>
        <taxon>Populus</taxon>
    </lineage>
</organism>
<feature type="compositionally biased region" description="Basic and acidic residues" evidence="5">
    <location>
        <begin position="1"/>
        <end position="10"/>
    </location>
</feature>
<dbReference type="FunFam" id="1.10.10.60:FF:000002">
    <property type="entry name" value="Myb family transcription factor"/>
    <property type="match status" value="1"/>
</dbReference>
<evidence type="ECO:0000256" key="1">
    <source>
        <dbReference type="ARBA" id="ARBA00004123"/>
    </source>
</evidence>
<feature type="compositionally biased region" description="Basic and acidic residues" evidence="5">
    <location>
        <begin position="125"/>
        <end position="134"/>
    </location>
</feature>
<feature type="region of interest" description="Disordered" evidence="5">
    <location>
        <begin position="233"/>
        <end position="265"/>
    </location>
</feature>
<evidence type="ECO:0000256" key="2">
    <source>
        <dbReference type="ARBA" id="ARBA00023015"/>
    </source>
</evidence>
<gene>
    <name evidence="7" type="ORF">H0E87_025079</name>
</gene>
<comment type="caution">
    <text evidence="7">The sequence shown here is derived from an EMBL/GenBank/DDBJ whole genome shotgun (WGS) entry which is preliminary data.</text>
</comment>
<dbReference type="SUPFAM" id="SSF46689">
    <property type="entry name" value="Homeodomain-like"/>
    <property type="match status" value="1"/>
</dbReference>
<feature type="domain" description="HTH myb-type" evidence="6">
    <location>
        <begin position="161"/>
        <end position="218"/>
    </location>
</feature>
<reference evidence="7" key="1">
    <citation type="journal article" date="2021" name="J. Hered.">
        <title>Genome Assembly of Salicaceae Populus deltoides (Eastern Cottonwood) I-69 Based on Nanopore Sequencing and Hi-C Technologies.</title>
        <authorList>
            <person name="Bai S."/>
            <person name="Wu H."/>
            <person name="Zhang J."/>
            <person name="Pan Z."/>
            <person name="Zhao W."/>
            <person name="Li Z."/>
            <person name="Tong C."/>
        </authorList>
    </citation>
    <scope>NUCLEOTIDE SEQUENCE</scope>
    <source>
        <tissue evidence="7">Leaf</tissue>
    </source>
</reference>
<dbReference type="NCBIfam" id="TIGR01557">
    <property type="entry name" value="myb_SHAQKYF"/>
    <property type="match status" value="1"/>
</dbReference>
<dbReference type="InterPro" id="IPR009057">
    <property type="entry name" value="Homeodomain-like_sf"/>
</dbReference>
<dbReference type="GO" id="GO:0003700">
    <property type="term" value="F:DNA-binding transcription factor activity"/>
    <property type="evidence" value="ECO:0007669"/>
    <property type="project" value="InterPro"/>
</dbReference>
<evidence type="ECO:0000256" key="4">
    <source>
        <dbReference type="ARBA" id="ARBA00023242"/>
    </source>
</evidence>